<evidence type="ECO:0000313" key="7">
    <source>
        <dbReference type="EMBL" id="TPX30312.1"/>
    </source>
</evidence>
<evidence type="ECO:0000256" key="4">
    <source>
        <dbReference type="ARBA" id="ARBA00023288"/>
    </source>
</evidence>
<evidence type="ECO:0000313" key="8">
    <source>
        <dbReference type="Proteomes" id="UP000319731"/>
    </source>
</evidence>
<gene>
    <name evidence="7" type="ORF">SmJEL517_g06103</name>
</gene>
<sequence length="1473" mass="165431">MSAKKNDKDKAKKDKEMKKEAELAEQQRLADEEQRLAESRRRDKEDRERKEREAAEAVFNKEGSRLAEEMAEIEALTASRTAEVLSVSENRRKDAEWVHLVKCTKIPDCDKENEVNTYINILAETSFPSDDPSLDTLVPIINQADECCEELEATMNSRLGQIQKERERLLEQLILLRKTIYLQFESASARILQYMDQMVEDTSENFTCSKSFQEFKHCLWANLTKNPRHKTIDFVEQGIHISLPKALVLAGVGMRLLYETGSTAACRFKDTVRTHLTVIGGVLHMDLVELPEWPTKSERWTLRKILTPQNKYLRRVSYPFTVDPAETVPEGEDSDVDVTVTLKLSPTIASLQNATIMNWNSETNAWTSDGIRDVLFEPELEQVTFKTCYLRPTAIIQTTPPEYPLTSWSIKPTDTGVLVEVVGRQHTLLLEITERDCSILKPETHVSSSQTTPSLRLRRLAHSGLNFIGPREVNGLELDGVVLKNPAAEDSCISGIPFWAAGMQFRSSPSNKKIGSSKVTFQVRQADATADEEAGWTHVFFDAQVQVGEIYKKVGFVTNEVTEETKVTIDDSNGPQIHATVFHALKSIQKTSDARTEPSAIVSENLEQVMSMVRSFSVIASEAQASTASAQYNIIDSLDSTRKDWLRDQSAYTELARLQLAHPASTPPPPSQINNTLPTSPTSNTANIGPALALATAEQSAATIDKPIGAIELEEDRPESIKTFDINHEKVNVENPVSVSQQHQGSSTTRATNINSLAVTLPPLSPINYTKSSPTSPSKRVQRFFSVSQLAALREITSTRSYPSLDSPIWEALFQDKFDAIFSRQEQAIELEMATIPLGQALIRNNSSTKNFNTLLLYLLSQLRFMRNVAYDSEWPVECQNAMFLCRIFIKTFVDNLSYPQIHDMFENDRLPPDSDASSQTRSSPSSLHEAVEGLGASKMDVDPDVVIDPNPRAELLLEEVLNVIIYAGYSPLSSYEIYLESLNLLIVMCASQLQHPSDQTVADNYFLDVLFERFGYLANDLIAALLLNFVKQPQRPSLLGGVLYSAYSYLFNNDKQNPTAASPIAEKSVLVFLILANQYPKHYGNAFRRAIGEFEDLEAKPSKDIEAPSSPAKDMAAKVSFRVVYDQICSTIPSEETSLLLYLLMLKNDAFRVYILCRTDVDGLVLPILKHIHDTLEVKTRYSQLYVLLIVILLLTQDDTYNENLQRIMITPPPWYADRIIKSISLAGFTTLILVKTIQDHYFHTNCLAALANMSSKTAGMHSVVASRLINLLDLVTRRYGKLMGGLPPVYGAQTPTTPMSIMTPILGPAPNSVDCKVYSDVIALILEIINSVMTHTLQHNPQLVYALLHRRDMFARIETEPRFAELVENINTVVSHFQAKLSEAGLRSPTSDEVLQVIERAAKTWQGTKLRAFEELKFQYEEEQEFSLFFLPYVWSLIYRSSLIHWDESNTHVLLSSVVAPLDQIDLSVPL</sequence>
<dbReference type="Proteomes" id="UP000319731">
    <property type="component" value="Unassembled WGS sequence"/>
</dbReference>
<feature type="region of interest" description="Disordered" evidence="5">
    <location>
        <begin position="1"/>
        <end position="56"/>
    </location>
</feature>
<evidence type="ECO:0000256" key="3">
    <source>
        <dbReference type="ARBA" id="ARBA00022707"/>
    </source>
</evidence>
<feature type="compositionally biased region" description="Basic and acidic residues" evidence="5">
    <location>
        <begin position="1"/>
        <end position="22"/>
    </location>
</feature>
<proteinExistence type="inferred from homology"/>
<dbReference type="PANTHER" id="PTHR12895">
    <property type="entry name" value="DYMECLIN"/>
    <property type="match status" value="1"/>
</dbReference>
<keyword evidence="8" id="KW-1185">Reference proteome</keyword>
<dbReference type="InterPro" id="IPR019142">
    <property type="entry name" value="Dymeclin"/>
</dbReference>
<dbReference type="GO" id="GO:0005794">
    <property type="term" value="C:Golgi apparatus"/>
    <property type="evidence" value="ECO:0007669"/>
    <property type="project" value="TreeGrafter"/>
</dbReference>
<name>A0A507BRD2_9FUNG</name>
<dbReference type="InterPro" id="IPR023247">
    <property type="entry name" value="IC97/Dnai7-like"/>
</dbReference>
<accession>A0A507BRD2</accession>
<evidence type="ECO:0000256" key="5">
    <source>
        <dbReference type="SAM" id="MobiDB-lite"/>
    </source>
</evidence>
<dbReference type="RefSeq" id="XP_031021998.1">
    <property type="nucleotide sequence ID" value="XM_031172029.1"/>
</dbReference>
<feature type="compositionally biased region" description="Basic and acidic residues" evidence="5">
    <location>
        <begin position="28"/>
        <end position="55"/>
    </location>
</feature>
<reference evidence="7 8" key="1">
    <citation type="journal article" date="2019" name="Sci. Rep.">
        <title>Comparative genomics of chytrid fungi reveal insights into the obligate biotrophic and pathogenic lifestyle of Synchytrium endobioticum.</title>
        <authorList>
            <person name="van de Vossenberg B.T.L.H."/>
            <person name="Warris S."/>
            <person name="Nguyen H.D.T."/>
            <person name="van Gent-Pelzer M.P.E."/>
            <person name="Joly D.L."/>
            <person name="van de Geest H.C."/>
            <person name="Bonants P.J.M."/>
            <person name="Smith D.S."/>
            <person name="Levesque C.A."/>
            <person name="van der Lee T.A.J."/>
        </authorList>
    </citation>
    <scope>NUCLEOTIDE SEQUENCE [LARGE SCALE GENOMIC DNA]</scope>
    <source>
        <strain evidence="7 8">JEL517</strain>
    </source>
</reference>
<dbReference type="GO" id="GO:0007030">
    <property type="term" value="P:Golgi organization"/>
    <property type="evidence" value="ECO:0007669"/>
    <property type="project" value="TreeGrafter"/>
</dbReference>
<dbReference type="OrthoDB" id="297923at2759"/>
<dbReference type="Pfam" id="PF09742">
    <property type="entry name" value="Dymeclin"/>
    <property type="match status" value="1"/>
</dbReference>
<dbReference type="GeneID" id="42007326"/>
<evidence type="ECO:0000259" key="6">
    <source>
        <dbReference type="Pfam" id="PF15927"/>
    </source>
</evidence>
<protein>
    <recommendedName>
        <fullName evidence="2">Dymeclin</fullName>
    </recommendedName>
</protein>
<comment type="caution">
    <text evidence="7">The sequence shown here is derived from an EMBL/GenBank/DDBJ whole genome shotgun (WGS) entry which is preliminary data.</text>
</comment>
<dbReference type="PANTHER" id="PTHR12895:SF9">
    <property type="entry name" value="DYMECLIN"/>
    <property type="match status" value="1"/>
</dbReference>
<organism evidence="7 8">
    <name type="scientific">Synchytrium microbalum</name>
    <dbReference type="NCBI Taxonomy" id="1806994"/>
    <lineage>
        <taxon>Eukaryota</taxon>
        <taxon>Fungi</taxon>
        <taxon>Fungi incertae sedis</taxon>
        <taxon>Chytridiomycota</taxon>
        <taxon>Chytridiomycota incertae sedis</taxon>
        <taxon>Chytridiomycetes</taxon>
        <taxon>Synchytriales</taxon>
        <taxon>Synchytriaceae</taxon>
        <taxon>Synchytrium</taxon>
    </lineage>
</organism>
<keyword evidence="3" id="KW-0519">Myristate</keyword>
<feature type="domain" description="IC97/Casc1 N-terminal" evidence="6">
    <location>
        <begin position="26"/>
        <end position="228"/>
    </location>
</feature>
<dbReference type="Pfam" id="PF15927">
    <property type="entry name" value="Casc1_N"/>
    <property type="match status" value="1"/>
</dbReference>
<dbReference type="EMBL" id="QEAO01000076">
    <property type="protein sequence ID" value="TPX30312.1"/>
    <property type="molecule type" value="Genomic_DNA"/>
</dbReference>
<dbReference type="InterPro" id="IPR031826">
    <property type="entry name" value="IC97/Casc1_N"/>
</dbReference>
<evidence type="ECO:0000256" key="2">
    <source>
        <dbReference type="ARBA" id="ARBA00015736"/>
    </source>
</evidence>
<evidence type="ECO:0000256" key="1">
    <source>
        <dbReference type="ARBA" id="ARBA00010603"/>
    </source>
</evidence>
<keyword evidence="4" id="KW-0449">Lipoprotein</keyword>
<comment type="similarity">
    <text evidence="1">Belongs to the dymeclin family.</text>
</comment>
<dbReference type="PRINTS" id="PR02043">
    <property type="entry name" value="CANCERSCCP1"/>
</dbReference>